<accession>X1GP00</accession>
<dbReference type="SUPFAM" id="SSF53850">
    <property type="entry name" value="Periplasmic binding protein-like II"/>
    <property type="match status" value="1"/>
</dbReference>
<dbReference type="PANTHER" id="PTHR43649">
    <property type="entry name" value="ARABINOSE-BINDING PROTEIN-RELATED"/>
    <property type="match status" value="1"/>
</dbReference>
<proteinExistence type="predicted"/>
<dbReference type="Gene3D" id="3.40.190.10">
    <property type="entry name" value="Periplasmic binding protein-like II"/>
    <property type="match status" value="1"/>
</dbReference>
<dbReference type="CDD" id="cd13585">
    <property type="entry name" value="PBP2_TMBP_like"/>
    <property type="match status" value="1"/>
</dbReference>
<evidence type="ECO:0008006" key="2">
    <source>
        <dbReference type="Google" id="ProtNLM"/>
    </source>
</evidence>
<sequence length="351" mass="40308">MKHSQNFRKIVLCIFLALFFIAGCAKKEKISSQAKLRLAFYGDIRNKPFGEALIEAFQKEHPSVQIKPIFIVSGYAQKLLTMIAGGDTPDLMIVGPLMMVDFVSKGILLNLQPYIDKDKEFQCFKDDIHPGSLEGSKYKGIYYSVPFWTNSLVLFYNKDLFDKEGLKYPDESWDWDKLLSEGKRLTKDINDDGKIDQYGFFGSFSLSDTSGGLYQYIRRNGGRLFNEDMTKCLIDSPESIEAIRWCFDLINKYKITPSPFAGDERLRDYEQAFLSGRVVMTISGRWSIPWFNKAKFNWSCAPQPKGKVEFKPSGVTLLGVYSKTKYPEECWEFLKFMMGKESQEIVCNLKA</sequence>
<reference evidence="1" key="1">
    <citation type="journal article" date="2014" name="Front. Microbiol.">
        <title>High frequency of phylogenetically diverse reductive dehalogenase-homologous genes in deep subseafloor sedimentary metagenomes.</title>
        <authorList>
            <person name="Kawai M."/>
            <person name="Futagami T."/>
            <person name="Toyoda A."/>
            <person name="Takaki Y."/>
            <person name="Nishi S."/>
            <person name="Hori S."/>
            <person name="Arai W."/>
            <person name="Tsubouchi T."/>
            <person name="Morono Y."/>
            <person name="Uchiyama I."/>
            <person name="Ito T."/>
            <person name="Fujiyama A."/>
            <person name="Inagaki F."/>
            <person name="Takami H."/>
        </authorList>
    </citation>
    <scope>NUCLEOTIDE SEQUENCE</scope>
    <source>
        <strain evidence="1">Expedition CK06-06</strain>
    </source>
</reference>
<evidence type="ECO:0000313" key="1">
    <source>
        <dbReference type="EMBL" id="GAH46580.1"/>
    </source>
</evidence>
<protein>
    <recommendedName>
        <fullName evidence="2">Sugar ABC transporter substrate-binding protein</fullName>
    </recommendedName>
</protein>
<name>X1GP00_9ZZZZ</name>
<dbReference type="PROSITE" id="PS51257">
    <property type="entry name" value="PROKAR_LIPOPROTEIN"/>
    <property type="match status" value="1"/>
</dbReference>
<dbReference type="AlphaFoldDB" id="X1GP00"/>
<feature type="non-terminal residue" evidence="1">
    <location>
        <position position="351"/>
    </location>
</feature>
<dbReference type="InterPro" id="IPR050490">
    <property type="entry name" value="Bact_solute-bd_prot1"/>
</dbReference>
<comment type="caution">
    <text evidence="1">The sequence shown here is derived from an EMBL/GenBank/DDBJ whole genome shotgun (WGS) entry which is preliminary data.</text>
</comment>
<gene>
    <name evidence="1" type="ORF">S03H2_12357</name>
</gene>
<dbReference type="PANTHER" id="PTHR43649:SF12">
    <property type="entry name" value="DIACETYLCHITOBIOSE BINDING PROTEIN DASA"/>
    <property type="match status" value="1"/>
</dbReference>
<dbReference type="InterPro" id="IPR006059">
    <property type="entry name" value="SBP"/>
</dbReference>
<dbReference type="Pfam" id="PF01547">
    <property type="entry name" value="SBP_bac_1"/>
    <property type="match status" value="1"/>
</dbReference>
<organism evidence="1">
    <name type="scientific">marine sediment metagenome</name>
    <dbReference type="NCBI Taxonomy" id="412755"/>
    <lineage>
        <taxon>unclassified sequences</taxon>
        <taxon>metagenomes</taxon>
        <taxon>ecological metagenomes</taxon>
    </lineage>
</organism>
<dbReference type="EMBL" id="BARU01006290">
    <property type="protein sequence ID" value="GAH46580.1"/>
    <property type="molecule type" value="Genomic_DNA"/>
</dbReference>